<feature type="transmembrane region" description="Helical" evidence="1">
    <location>
        <begin position="32"/>
        <end position="53"/>
    </location>
</feature>
<dbReference type="Proteomes" id="UP000550736">
    <property type="component" value="Unassembled WGS sequence"/>
</dbReference>
<protein>
    <recommendedName>
        <fullName evidence="6">MW1603 protein</fullName>
    </recommendedName>
</protein>
<keyword evidence="1" id="KW-1133">Transmembrane helix</keyword>
<accession>A0A7X9ZKI5</accession>
<keyword evidence="1" id="KW-0812">Transmembrane</keyword>
<evidence type="ECO:0000313" key="4">
    <source>
        <dbReference type="Proteomes" id="UP000538955"/>
    </source>
</evidence>
<evidence type="ECO:0000313" key="2">
    <source>
        <dbReference type="EMBL" id="NMK53132.1"/>
    </source>
</evidence>
<dbReference type="EMBL" id="JABBMI010000001">
    <property type="protein sequence ID" value="NMK53132.1"/>
    <property type="molecule type" value="Genomic_DNA"/>
</dbReference>
<feature type="transmembrane region" description="Helical" evidence="1">
    <location>
        <begin position="6"/>
        <end position="25"/>
    </location>
</feature>
<proteinExistence type="predicted"/>
<evidence type="ECO:0000313" key="3">
    <source>
        <dbReference type="EMBL" id="NMK97437.1"/>
    </source>
</evidence>
<reference evidence="4 5" key="1">
    <citation type="submission" date="2020-04" db="EMBL/GenBank/DDBJ databases">
        <title>The Epidemiology and Molecular Characteristics of Linezolid-Resistant Staphylococcus capitis in Huashan Hospital, Shanghai.</title>
        <authorList>
            <person name="Ding L."/>
            <person name="Li P."/>
            <person name="Yang Y."/>
            <person name="Lin D."/>
            <person name="Xu X."/>
        </authorList>
    </citation>
    <scope>NUCLEOTIDE SEQUENCE [LARGE SCALE GENOMIC DNA]</scope>
    <source>
        <strain evidence="3 5">12-86</strain>
        <strain evidence="2 4">17-84</strain>
    </source>
</reference>
<keyword evidence="4" id="KW-1185">Reference proteome</keyword>
<evidence type="ECO:0008006" key="6">
    <source>
        <dbReference type="Google" id="ProtNLM"/>
    </source>
</evidence>
<dbReference type="EMBL" id="JABBLX010000012">
    <property type="protein sequence ID" value="NMK97437.1"/>
    <property type="molecule type" value="Genomic_DNA"/>
</dbReference>
<dbReference type="RefSeq" id="WP_023350143.1">
    <property type="nucleotide sequence ID" value="NZ_CBCPJN010000001.1"/>
</dbReference>
<organism evidence="3 5">
    <name type="scientific">Staphylococcus capitis</name>
    <dbReference type="NCBI Taxonomy" id="29388"/>
    <lineage>
        <taxon>Bacteria</taxon>
        <taxon>Bacillati</taxon>
        <taxon>Bacillota</taxon>
        <taxon>Bacilli</taxon>
        <taxon>Bacillales</taxon>
        <taxon>Staphylococcaceae</taxon>
        <taxon>Staphylococcus</taxon>
    </lineage>
</organism>
<comment type="caution">
    <text evidence="3">The sequence shown here is derived from an EMBL/GenBank/DDBJ whole genome shotgun (WGS) entry which is preliminary data.</text>
</comment>
<sequence length="93" mass="10334">MSLFLILGIIMPVIYVIRLNILDNIMTIRRGFITIILSIIGIVTASLLGSIVTKQLNELIFIIIGAIITGVLWGLLLVGSYILINWLTKLIKK</sequence>
<evidence type="ECO:0000256" key="1">
    <source>
        <dbReference type="SAM" id="Phobius"/>
    </source>
</evidence>
<feature type="transmembrane region" description="Helical" evidence="1">
    <location>
        <begin position="59"/>
        <end position="84"/>
    </location>
</feature>
<evidence type="ECO:0000313" key="5">
    <source>
        <dbReference type="Proteomes" id="UP000550736"/>
    </source>
</evidence>
<gene>
    <name evidence="3" type="ORF">HHM13_04940</name>
    <name evidence="2" type="ORF">HHM24_00010</name>
</gene>
<name>A0A7X9ZKI5_STACP</name>
<keyword evidence="1" id="KW-0472">Membrane</keyword>
<dbReference type="AlphaFoldDB" id="A0A7X9ZKI5"/>
<dbReference type="Proteomes" id="UP000538955">
    <property type="component" value="Unassembled WGS sequence"/>
</dbReference>